<evidence type="ECO:0000256" key="2">
    <source>
        <dbReference type="SAM" id="Phobius"/>
    </source>
</evidence>
<dbReference type="STRING" id="497964.CfE428DRAFT_1473"/>
<dbReference type="PANTHER" id="PTHR44395:SF1">
    <property type="entry name" value="PROTEIN O-MANNOSYL-TRANSFERASE TMTC3"/>
    <property type="match status" value="1"/>
</dbReference>
<keyword evidence="2" id="KW-0812">Transmembrane</keyword>
<dbReference type="SMART" id="SM00028">
    <property type="entry name" value="TPR"/>
    <property type="match status" value="4"/>
</dbReference>
<feature type="transmembrane region" description="Helical" evidence="2">
    <location>
        <begin position="333"/>
        <end position="354"/>
    </location>
</feature>
<comment type="caution">
    <text evidence="3">The sequence shown here is derived from an EMBL/GenBank/DDBJ whole genome shotgun (WGS) entry which is preliminary data.</text>
</comment>
<keyword evidence="1" id="KW-0802">TPR repeat</keyword>
<name>B4CY32_9BACT</name>
<dbReference type="InParanoid" id="B4CY32"/>
<dbReference type="Gene3D" id="1.25.40.10">
    <property type="entry name" value="Tetratricopeptide repeat domain"/>
    <property type="match status" value="2"/>
</dbReference>
<dbReference type="SUPFAM" id="SSF48452">
    <property type="entry name" value="TPR-like"/>
    <property type="match status" value="1"/>
</dbReference>
<dbReference type="PANTHER" id="PTHR44395">
    <property type="match status" value="1"/>
</dbReference>
<reference evidence="3 4" key="1">
    <citation type="journal article" date="2011" name="J. Bacteriol.">
        <title>Genome sequence of Chthoniobacter flavus Ellin428, an aerobic heterotrophic soil bacterium.</title>
        <authorList>
            <person name="Kant R."/>
            <person name="van Passel M.W."/>
            <person name="Palva A."/>
            <person name="Lucas S."/>
            <person name="Lapidus A."/>
            <person name="Glavina Del Rio T."/>
            <person name="Dalin E."/>
            <person name="Tice H."/>
            <person name="Bruce D."/>
            <person name="Goodwin L."/>
            <person name="Pitluck S."/>
            <person name="Larimer F.W."/>
            <person name="Land M.L."/>
            <person name="Hauser L."/>
            <person name="Sangwan P."/>
            <person name="de Vos W.M."/>
            <person name="Janssen P.H."/>
            <person name="Smidt H."/>
        </authorList>
    </citation>
    <scope>NUCLEOTIDE SEQUENCE [LARGE SCALE GENOMIC DNA]</scope>
    <source>
        <strain evidence="3 4">Ellin428</strain>
    </source>
</reference>
<dbReference type="EMBL" id="ABVL01000003">
    <property type="protein sequence ID" value="EDY21180.1"/>
    <property type="molecule type" value="Genomic_DNA"/>
</dbReference>
<evidence type="ECO:0000313" key="3">
    <source>
        <dbReference type="EMBL" id="EDY21180.1"/>
    </source>
</evidence>
<dbReference type="eggNOG" id="COG0457">
    <property type="taxonomic scope" value="Bacteria"/>
</dbReference>
<keyword evidence="2" id="KW-1133">Transmembrane helix</keyword>
<accession>B4CY32</accession>
<dbReference type="Pfam" id="PF13432">
    <property type="entry name" value="TPR_16"/>
    <property type="match status" value="2"/>
</dbReference>
<feature type="transmembrane region" description="Helical" evidence="2">
    <location>
        <begin position="198"/>
        <end position="221"/>
    </location>
</feature>
<feature type="transmembrane region" description="Helical" evidence="2">
    <location>
        <begin position="165"/>
        <end position="192"/>
    </location>
</feature>
<evidence type="ECO:0000313" key="4">
    <source>
        <dbReference type="Proteomes" id="UP000005824"/>
    </source>
</evidence>
<dbReference type="InterPro" id="IPR019734">
    <property type="entry name" value="TPR_rpt"/>
</dbReference>
<protein>
    <submittedName>
        <fullName evidence="3">Tetratricopeptide TPR_2 repeat protein</fullName>
    </submittedName>
</protein>
<dbReference type="InterPro" id="IPR011990">
    <property type="entry name" value="TPR-like_helical_dom_sf"/>
</dbReference>
<proteinExistence type="predicted"/>
<keyword evidence="2" id="KW-0472">Membrane</keyword>
<feature type="transmembrane region" description="Helical" evidence="2">
    <location>
        <begin position="81"/>
        <end position="99"/>
    </location>
</feature>
<sequence precursor="true">MKYWNDKTRAILLFALAFLIYGFGITRGFDFDDVVYIRDNPLLQRPDAFHTYWFTSEAFNYYPLFWSLLRVQWLFWGTNPIGYHLVNLLMHSVNAVLVWRIAREWRLPGAWWVAALFAVHPVNAQTVAWAAEQKNTWSFFFMALSLLAFIRQRHGGSAAQYVLSLLWFAAALACKTSTVFLPVFLAICYGFRREKGTLAVWLRLAPFYALGLAAGMTTVWFEKHRVAAKSLLSTLSLWQRLEVSGATFWFYLEKALVPIHLTPMYHGWVDTSAATHTALPGILLVALLLTCALGWRRIGAPIALGLIYYALMLFPLLGIFDTNYFAYSLVADHWQYHALPGVIVAVIAALHRLAQRWPRLATYPDAIGSAAVLGLAALASAHFAHFEDPRSLWTYVVEENPDAWIGWYNLGIVLADDHQPAQAIAAYRRSIQVKADYFQSHYNLANSLSKEGQVAEAEREYLAAEKLKSDDADVHNNRAVALMRLDRENDAMAEFTRALELDPTETSARVNLIAILLKRGQIKEAIQHLEKTGPLNEANAHRIADAIRAGGQIPNPPIHDLGEFAARACALNPGQPELRSALDTVSTKPILSVPGGAAQKQ</sequence>
<dbReference type="AlphaFoldDB" id="B4CY32"/>
<feature type="transmembrane region" description="Helical" evidence="2">
    <location>
        <begin position="366"/>
        <end position="384"/>
    </location>
</feature>
<evidence type="ECO:0000256" key="1">
    <source>
        <dbReference type="PROSITE-ProRule" id="PRU00339"/>
    </source>
</evidence>
<dbReference type="RefSeq" id="WP_006978799.1">
    <property type="nucleotide sequence ID" value="NZ_ABVL01000003.1"/>
</dbReference>
<keyword evidence="4" id="KW-1185">Reference proteome</keyword>
<organism evidence="3 4">
    <name type="scientific">Chthoniobacter flavus Ellin428</name>
    <dbReference type="NCBI Taxonomy" id="497964"/>
    <lineage>
        <taxon>Bacteria</taxon>
        <taxon>Pseudomonadati</taxon>
        <taxon>Verrucomicrobiota</taxon>
        <taxon>Spartobacteria</taxon>
        <taxon>Chthoniobacterales</taxon>
        <taxon>Chthoniobacteraceae</taxon>
        <taxon>Chthoniobacter</taxon>
    </lineage>
</organism>
<feature type="transmembrane region" description="Helical" evidence="2">
    <location>
        <begin position="111"/>
        <end position="131"/>
    </location>
</feature>
<feature type="repeat" description="TPR" evidence="1">
    <location>
        <begin position="472"/>
        <end position="505"/>
    </location>
</feature>
<gene>
    <name evidence="3" type="ORF">CfE428DRAFT_1473</name>
</gene>
<dbReference type="PROSITE" id="PS50005">
    <property type="entry name" value="TPR"/>
    <property type="match status" value="1"/>
</dbReference>
<dbReference type="Proteomes" id="UP000005824">
    <property type="component" value="Unassembled WGS sequence"/>
</dbReference>
<feature type="transmembrane region" description="Helical" evidence="2">
    <location>
        <begin position="307"/>
        <end position="327"/>
    </location>
</feature>
<feature type="transmembrane region" description="Helical" evidence="2">
    <location>
        <begin position="273"/>
        <end position="295"/>
    </location>
</feature>